<organism evidence="1 2">
    <name type="scientific">Brassica napus</name>
    <name type="common">Rape</name>
    <dbReference type="NCBI Taxonomy" id="3708"/>
    <lineage>
        <taxon>Eukaryota</taxon>
        <taxon>Viridiplantae</taxon>
        <taxon>Streptophyta</taxon>
        <taxon>Embryophyta</taxon>
        <taxon>Tracheophyta</taxon>
        <taxon>Spermatophyta</taxon>
        <taxon>Magnoliopsida</taxon>
        <taxon>eudicotyledons</taxon>
        <taxon>Gunneridae</taxon>
        <taxon>Pentapetalae</taxon>
        <taxon>rosids</taxon>
        <taxon>malvids</taxon>
        <taxon>Brassicales</taxon>
        <taxon>Brassicaceae</taxon>
        <taxon>Brassiceae</taxon>
        <taxon>Brassica</taxon>
    </lineage>
</organism>
<comment type="caution">
    <text evidence="1">The sequence shown here is derived from an EMBL/GenBank/DDBJ whole genome shotgun (WGS) entry which is preliminary data.</text>
</comment>
<feature type="non-terminal residue" evidence="1">
    <location>
        <position position="1"/>
    </location>
</feature>
<evidence type="ECO:0000313" key="1">
    <source>
        <dbReference type="EMBL" id="KAH0903805.1"/>
    </source>
</evidence>
<protein>
    <submittedName>
        <fullName evidence="1">Uncharacterized protein</fullName>
    </submittedName>
</protein>
<keyword evidence="2" id="KW-1185">Reference proteome</keyword>
<gene>
    <name evidence="1" type="ORF">HID58_043308</name>
</gene>
<evidence type="ECO:0000313" key="2">
    <source>
        <dbReference type="Proteomes" id="UP000824890"/>
    </source>
</evidence>
<proteinExistence type="predicted"/>
<accession>A0ABQ8BHR1</accession>
<name>A0ABQ8BHR1_BRANA</name>
<reference evidence="1 2" key="1">
    <citation type="submission" date="2021-05" db="EMBL/GenBank/DDBJ databases">
        <title>Genome Assembly of Synthetic Allotetraploid Brassica napus Reveals Homoeologous Exchanges between Subgenomes.</title>
        <authorList>
            <person name="Davis J.T."/>
        </authorList>
    </citation>
    <scope>NUCLEOTIDE SEQUENCE [LARGE SCALE GENOMIC DNA]</scope>
    <source>
        <strain evidence="2">cv. Da-Ae</strain>
        <tissue evidence="1">Seedling</tissue>
    </source>
</reference>
<dbReference type="EMBL" id="JAGKQM010000011">
    <property type="protein sequence ID" value="KAH0903805.1"/>
    <property type="molecule type" value="Genomic_DNA"/>
</dbReference>
<dbReference type="Proteomes" id="UP000824890">
    <property type="component" value="Unassembled WGS sequence"/>
</dbReference>
<sequence>LEDIKNHPWPPVGALVNHQREEPFKSRFDDSINAISFGTYILISMLLDTDIFEKLTQTDWNPDFSSDRILLGMASRVGFSGAASKLGYRSPKEGLGMRDIALPSHRKKEYEVVNRWKLVEAGGKNPGGVDSSSL</sequence>